<evidence type="ECO:0000313" key="1">
    <source>
        <dbReference type="EMBL" id="URG47525.1"/>
    </source>
</evidence>
<protein>
    <submittedName>
        <fullName evidence="1">FHA domain-containing protein</fullName>
    </submittedName>
</protein>
<dbReference type="AlphaFoldDB" id="A0A9Q2IDH9"/>
<evidence type="ECO:0000313" key="2">
    <source>
        <dbReference type="Proteomes" id="UP000806577"/>
    </source>
</evidence>
<dbReference type="SMART" id="SM00240">
    <property type="entry name" value="FHA"/>
    <property type="match status" value="1"/>
</dbReference>
<dbReference type="PROSITE" id="PS50006">
    <property type="entry name" value="FHA_DOMAIN"/>
    <property type="match status" value="1"/>
</dbReference>
<dbReference type="InterPro" id="IPR008984">
    <property type="entry name" value="SMAD_FHA_dom_sf"/>
</dbReference>
<dbReference type="CDD" id="cd00060">
    <property type="entry name" value="FHA"/>
    <property type="match status" value="1"/>
</dbReference>
<dbReference type="KEGG" id="pqu:IG609_011850"/>
<dbReference type="InterPro" id="IPR000253">
    <property type="entry name" value="FHA_dom"/>
</dbReference>
<dbReference type="EMBL" id="CP065177">
    <property type="protein sequence ID" value="URG47525.1"/>
    <property type="molecule type" value="Genomic_DNA"/>
</dbReference>
<reference evidence="1 2" key="1">
    <citation type="journal article" date="2021" name="Int. J. Syst. Evol. Microbiol.">
        <title>&lt;i&gt;Pectobacterium quasiaquaticum&lt;/i&gt; sp. nov., isolated from waterways.</title>
        <authorList>
            <person name="Ben Moussa H."/>
            <person name="Pedron J."/>
            <person name="Bertrand C."/>
            <person name="Hecquet A."/>
            <person name="Barny M.A."/>
        </authorList>
    </citation>
    <scope>NUCLEOTIDE SEQUENCE [LARGE SCALE GENOMIC DNA]</scope>
    <source>
        <strain evidence="1 2">A477-S1-J17</strain>
    </source>
</reference>
<dbReference type="SUPFAM" id="SSF49879">
    <property type="entry name" value="SMAD/FHA domain"/>
    <property type="match status" value="1"/>
</dbReference>
<organism evidence="1 2">
    <name type="scientific">Pectobacterium quasiaquaticum</name>
    <dbReference type="NCBI Taxonomy" id="2774015"/>
    <lineage>
        <taxon>Bacteria</taxon>
        <taxon>Pseudomonadati</taxon>
        <taxon>Pseudomonadota</taxon>
        <taxon>Gammaproteobacteria</taxon>
        <taxon>Enterobacterales</taxon>
        <taxon>Pectobacteriaceae</taxon>
        <taxon>Pectobacterium</taxon>
    </lineage>
</organism>
<dbReference type="Pfam" id="PF00498">
    <property type="entry name" value="FHA"/>
    <property type="match status" value="1"/>
</dbReference>
<dbReference type="Gene3D" id="2.60.200.20">
    <property type="match status" value="1"/>
</dbReference>
<accession>A0A9Q2IDH9</accession>
<proteinExistence type="predicted"/>
<dbReference type="Proteomes" id="UP000806577">
    <property type="component" value="Chromosome"/>
</dbReference>
<gene>
    <name evidence="1" type="ORF">IG609_011850</name>
</gene>
<keyword evidence="2" id="KW-1185">Reference proteome</keyword>
<dbReference type="RefSeq" id="WP_193397073.1">
    <property type="nucleotide sequence ID" value="NZ_CP065177.1"/>
</dbReference>
<sequence>MNDLISPSNGNKPTLFLKRYMSLPPPLFFKEINEHGGVIRSSNGYWICLRYSHTFGRSINCHTVLISPDSYHMHFTIFWKKENWYILDVSKQGTWLNKKRLVKDKPYLIKKADIITLSLNAEEQFVMTNDLPPCDILISLAPDISPIYLKKPVTPLSEHCFFLYDLNGWNVNTSENNQEKSHEIHDGEVIKLFGNHYYLQYAQERCGQERHVISRSIDELTFCFYVSEDEEDIQLQITDNEQSITLKGERLQNQLYLLLHLARKSTADRLQGYAQSHCGWCDLNSLSKALGIKPNNTRIRVHRLRHRLCDAVNFSGIDACQILQVKDASVRIYSSKITIIKGGEIE</sequence>
<name>A0A9Q2IDH9_9GAMM</name>